<keyword evidence="2" id="KW-0472">Membrane</keyword>
<keyword evidence="2" id="KW-0812">Transmembrane</keyword>
<protein>
    <submittedName>
        <fullName evidence="3">Uncharacterized protein</fullName>
    </submittedName>
</protein>
<dbReference type="PANTHER" id="PTHR34575">
    <property type="entry name" value="PROTEIN PAM68, CHLOROPLASTIC"/>
    <property type="match status" value="1"/>
</dbReference>
<feature type="region of interest" description="Disordered" evidence="1">
    <location>
        <begin position="1"/>
        <end position="80"/>
    </location>
</feature>
<evidence type="ECO:0000313" key="4">
    <source>
        <dbReference type="Proteomes" id="UP000525078"/>
    </source>
</evidence>
<dbReference type="EMBL" id="JAATIP010000084">
    <property type="protein sequence ID" value="KAF4376712.1"/>
    <property type="molecule type" value="Genomic_DNA"/>
</dbReference>
<comment type="caution">
    <text evidence="3">The sequence shown here is derived from an EMBL/GenBank/DDBJ whole genome shotgun (WGS) entry which is preliminary data.</text>
</comment>
<evidence type="ECO:0000313" key="3">
    <source>
        <dbReference type="EMBL" id="KAF4376712.1"/>
    </source>
</evidence>
<organism evidence="3 4">
    <name type="scientific">Cannabis sativa</name>
    <name type="common">Hemp</name>
    <name type="synonym">Marijuana</name>
    <dbReference type="NCBI Taxonomy" id="3483"/>
    <lineage>
        <taxon>Eukaryota</taxon>
        <taxon>Viridiplantae</taxon>
        <taxon>Streptophyta</taxon>
        <taxon>Embryophyta</taxon>
        <taxon>Tracheophyta</taxon>
        <taxon>Spermatophyta</taxon>
        <taxon>Magnoliopsida</taxon>
        <taxon>eudicotyledons</taxon>
        <taxon>Gunneridae</taxon>
        <taxon>Pentapetalae</taxon>
        <taxon>rosids</taxon>
        <taxon>fabids</taxon>
        <taxon>Rosales</taxon>
        <taxon>Cannabaceae</taxon>
        <taxon>Cannabis</taxon>
    </lineage>
</organism>
<gene>
    <name evidence="3" type="ORF">F8388_025583</name>
</gene>
<feature type="compositionally biased region" description="Low complexity" evidence="1">
    <location>
        <begin position="1"/>
        <end position="31"/>
    </location>
</feature>
<dbReference type="PANTHER" id="PTHR34575:SF6">
    <property type="entry name" value="EXPRESSED PROTEIN"/>
    <property type="match status" value="1"/>
</dbReference>
<dbReference type="Proteomes" id="UP000525078">
    <property type="component" value="Unassembled WGS sequence"/>
</dbReference>
<dbReference type="InterPro" id="IPR021855">
    <property type="entry name" value="PAM68-like"/>
</dbReference>
<dbReference type="AlphaFoldDB" id="A0A7J6G1P3"/>
<feature type="transmembrane region" description="Helical" evidence="2">
    <location>
        <begin position="93"/>
        <end position="112"/>
    </location>
</feature>
<dbReference type="Pfam" id="PF11947">
    <property type="entry name" value="DUF3464"/>
    <property type="match status" value="1"/>
</dbReference>
<keyword evidence="2" id="KW-1133">Transmembrane helix</keyword>
<feature type="transmembrane region" description="Helical" evidence="2">
    <location>
        <begin position="124"/>
        <end position="151"/>
    </location>
</feature>
<accession>A0A7J6G1P3</accession>
<evidence type="ECO:0000256" key="1">
    <source>
        <dbReference type="SAM" id="MobiDB-lite"/>
    </source>
</evidence>
<sequence>MKSLLSTSPTSSLYFPPNASSSSSPWKPKNPTKLFLPIMASKSPNQNRGGAQRTGLANPKGFSSTPVPSAKETPATQNVEPEEEIPQVVFNRMIVRILVSVGVPMATGLGLLKIFEIGKEQGFLIVPVWVALLTTFLTFGVSSFGIAYGALSTSWDAESKGSLLGFEEAQKNWVDMWREEDESTQ</sequence>
<evidence type="ECO:0000256" key="2">
    <source>
        <dbReference type="SAM" id="Phobius"/>
    </source>
</evidence>
<name>A0A7J6G1P3_CANSA</name>
<proteinExistence type="predicted"/>
<reference evidence="3 4" key="1">
    <citation type="journal article" date="2020" name="bioRxiv">
        <title>Sequence and annotation of 42 cannabis genomes reveals extensive copy number variation in cannabinoid synthesis and pathogen resistance genes.</title>
        <authorList>
            <person name="Mckernan K.J."/>
            <person name="Helbert Y."/>
            <person name="Kane L.T."/>
            <person name="Ebling H."/>
            <person name="Zhang L."/>
            <person name="Liu B."/>
            <person name="Eaton Z."/>
            <person name="Mclaughlin S."/>
            <person name="Kingan S."/>
            <person name="Baybayan P."/>
            <person name="Concepcion G."/>
            <person name="Jordan M."/>
            <person name="Riva A."/>
            <person name="Barbazuk W."/>
            <person name="Harkins T."/>
        </authorList>
    </citation>
    <scope>NUCLEOTIDE SEQUENCE [LARGE SCALE GENOMIC DNA]</scope>
    <source>
        <strain evidence="4">cv. Jamaican Lion 4</strain>
        <tissue evidence="3">Leaf</tissue>
    </source>
</reference>